<organism evidence="1 2">
    <name type="scientific">Malus domestica</name>
    <name type="common">Apple</name>
    <name type="synonym">Pyrus malus</name>
    <dbReference type="NCBI Taxonomy" id="3750"/>
    <lineage>
        <taxon>Eukaryota</taxon>
        <taxon>Viridiplantae</taxon>
        <taxon>Streptophyta</taxon>
        <taxon>Embryophyta</taxon>
        <taxon>Tracheophyta</taxon>
        <taxon>Spermatophyta</taxon>
        <taxon>Magnoliopsida</taxon>
        <taxon>eudicotyledons</taxon>
        <taxon>Gunneridae</taxon>
        <taxon>Pentapetalae</taxon>
        <taxon>rosids</taxon>
        <taxon>fabids</taxon>
        <taxon>Rosales</taxon>
        <taxon>Rosaceae</taxon>
        <taxon>Amygdaloideae</taxon>
        <taxon>Maleae</taxon>
        <taxon>Malus</taxon>
    </lineage>
</organism>
<dbReference type="AlphaFoldDB" id="A0A498JFY9"/>
<dbReference type="Gene3D" id="3.80.10.10">
    <property type="entry name" value="Ribonuclease Inhibitor"/>
    <property type="match status" value="1"/>
</dbReference>
<accession>A0A498JFY9</accession>
<reference evidence="1 2" key="1">
    <citation type="submission" date="2018-10" db="EMBL/GenBank/DDBJ databases">
        <title>A high-quality apple genome assembly.</title>
        <authorList>
            <person name="Hu J."/>
        </authorList>
    </citation>
    <scope>NUCLEOTIDE SEQUENCE [LARGE SCALE GENOMIC DNA]</scope>
    <source>
        <strain evidence="2">cv. HFTH1</strain>
        <tissue evidence="1">Young leaf</tissue>
    </source>
</reference>
<comment type="caution">
    <text evidence="1">The sequence shown here is derived from an EMBL/GenBank/DDBJ whole genome shotgun (WGS) entry which is preliminary data.</text>
</comment>
<dbReference type="PANTHER" id="PTHR11017">
    <property type="entry name" value="LEUCINE-RICH REPEAT-CONTAINING PROTEIN"/>
    <property type="match status" value="1"/>
</dbReference>
<feature type="non-terminal residue" evidence="1">
    <location>
        <position position="1"/>
    </location>
</feature>
<proteinExistence type="predicted"/>
<gene>
    <name evidence="1" type="ORF">DVH24_014293</name>
</gene>
<evidence type="ECO:0000313" key="2">
    <source>
        <dbReference type="Proteomes" id="UP000290289"/>
    </source>
</evidence>
<dbReference type="Proteomes" id="UP000290289">
    <property type="component" value="Chromosome 7"/>
</dbReference>
<dbReference type="InterPro" id="IPR044974">
    <property type="entry name" value="Disease_R_plants"/>
</dbReference>
<dbReference type="SUPFAM" id="SSF52058">
    <property type="entry name" value="L domain-like"/>
    <property type="match status" value="1"/>
</dbReference>
<evidence type="ECO:0000313" key="1">
    <source>
        <dbReference type="EMBL" id="RXH93717.1"/>
    </source>
</evidence>
<dbReference type="PANTHER" id="PTHR11017:SF559">
    <property type="entry name" value="DISEASE RESISTANCE PROTEIN CHL1"/>
    <property type="match status" value="1"/>
</dbReference>
<dbReference type="GO" id="GO:0006952">
    <property type="term" value="P:defense response"/>
    <property type="evidence" value="ECO:0007669"/>
    <property type="project" value="InterPro"/>
</dbReference>
<keyword evidence="2" id="KW-1185">Reference proteome</keyword>
<sequence length="344" mass="39393">LVKVEKVQKKKTGVRKVRHWEAAPTRQRFRHHHRWLRCQAGIADPGQTQLMQKLGQLLARILVLDDIEKDIFLEKDIEKDIFLDIFLKISHNPYGKRHLIGHLKFLSRELRCISWFGFPLSLCHPTLSSKILLTLTYDIVSLTDFGKEPWCTLEKLKFIHLSNCRYLNETPDFSKVPNLEKIFLEYCTSLVEVHPSISTLTNLVLSESKIKELPSSINNLTGLSSLDLRYCKELKDGLRSLPITICHRKFLMSLLFLVAQSLMCFQALKKIWKDYKSFIWMGHLSKSFSPSIERLQGLEVLDLGNCKSLVHLPDTLCEFSISKSIGHCAACGGFDGINVARADG</sequence>
<protein>
    <submittedName>
        <fullName evidence="1">Uncharacterized protein</fullName>
    </submittedName>
</protein>
<dbReference type="InterPro" id="IPR032675">
    <property type="entry name" value="LRR_dom_sf"/>
</dbReference>
<dbReference type="EMBL" id="RDQH01000333">
    <property type="protein sequence ID" value="RXH93717.1"/>
    <property type="molecule type" value="Genomic_DNA"/>
</dbReference>
<name>A0A498JFY9_MALDO</name>